<gene>
    <name evidence="7" type="ORF">EA187_05410</name>
</gene>
<dbReference type="SUPFAM" id="SSF141868">
    <property type="entry name" value="EAL domain-like"/>
    <property type="match status" value="1"/>
</dbReference>
<dbReference type="InterPro" id="IPR035965">
    <property type="entry name" value="PAS-like_dom_sf"/>
</dbReference>
<dbReference type="CDD" id="cd01948">
    <property type="entry name" value="EAL"/>
    <property type="match status" value="1"/>
</dbReference>
<dbReference type="PANTHER" id="PTHR44757">
    <property type="entry name" value="DIGUANYLATE CYCLASE DGCP"/>
    <property type="match status" value="1"/>
</dbReference>
<dbReference type="Gene3D" id="3.20.20.450">
    <property type="entry name" value="EAL domain"/>
    <property type="match status" value="1"/>
</dbReference>
<accession>A0ABY0CYC2</accession>
<feature type="region of interest" description="Disordered" evidence="1">
    <location>
        <begin position="1"/>
        <end position="58"/>
    </location>
</feature>
<dbReference type="InterPro" id="IPR001633">
    <property type="entry name" value="EAL_dom"/>
</dbReference>
<evidence type="ECO:0000259" key="6">
    <source>
        <dbReference type="PROSITE" id="PS50887"/>
    </source>
</evidence>
<dbReference type="SMART" id="SM00052">
    <property type="entry name" value="EAL"/>
    <property type="match status" value="1"/>
</dbReference>
<evidence type="ECO:0000259" key="3">
    <source>
        <dbReference type="PROSITE" id="PS50112"/>
    </source>
</evidence>
<dbReference type="RefSeq" id="WP_127779422.1">
    <property type="nucleotide sequence ID" value="NZ_SADD01000001.1"/>
</dbReference>
<dbReference type="Gene3D" id="3.30.450.20">
    <property type="entry name" value="PAS domain"/>
    <property type="match status" value="2"/>
</dbReference>
<organism evidence="7 8">
    <name type="scientific">Lujinxingia sediminis</name>
    <dbReference type="NCBI Taxonomy" id="2480984"/>
    <lineage>
        <taxon>Bacteria</taxon>
        <taxon>Deltaproteobacteria</taxon>
        <taxon>Bradymonadales</taxon>
        <taxon>Lujinxingiaceae</taxon>
        <taxon>Lujinxingia</taxon>
    </lineage>
</organism>
<dbReference type="CDD" id="cd00130">
    <property type="entry name" value="PAS"/>
    <property type="match status" value="2"/>
</dbReference>
<evidence type="ECO:0000259" key="4">
    <source>
        <dbReference type="PROSITE" id="PS50113"/>
    </source>
</evidence>
<dbReference type="InterPro" id="IPR052155">
    <property type="entry name" value="Biofilm_reg_signaling"/>
</dbReference>
<dbReference type="InterPro" id="IPR000014">
    <property type="entry name" value="PAS"/>
</dbReference>
<protein>
    <submittedName>
        <fullName evidence="7">EAL domain-containing protein</fullName>
    </submittedName>
</protein>
<dbReference type="InterPro" id="IPR013655">
    <property type="entry name" value="PAS_fold_3"/>
</dbReference>
<dbReference type="Pfam" id="PF00990">
    <property type="entry name" value="GGDEF"/>
    <property type="match status" value="1"/>
</dbReference>
<dbReference type="Pfam" id="PF00989">
    <property type="entry name" value="PAS"/>
    <property type="match status" value="1"/>
</dbReference>
<dbReference type="PANTHER" id="PTHR44757:SF2">
    <property type="entry name" value="BIOFILM ARCHITECTURE MAINTENANCE PROTEIN MBAA"/>
    <property type="match status" value="1"/>
</dbReference>
<evidence type="ECO:0000256" key="1">
    <source>
        <dbReference type="SAM" id="MobiDB-lite"/>
    </source>
</evidence>
<dbReference type="SMART" id="SM00267">
    <property type="entry name" value="GGDEF"/>
    <property type="match status" value="1"/>
</dbReference>
<dbReference type="InterPro" id="IPR003018">
    <property type="entry name" value="GAF"/>
</dbReference>
<dbReference type="PROSITE" id="PS50883">
    <property type="entry name" value="EAL"/>
    <property type="match status" value="1"/>
</dbReference>
<proteinExistence type="predicted"/>
<dbReference type="InterPro" id="IPR029016">
    <property type="entry name" value="GAF-like_dom_sf"/>
</dbReference>
<evidence type="ECO:0000256" key="2">
    <source>
        <dbReference type="SAM" id="Phobius"/>
    </source>
</evidence>
<dbReference type="SUPFAM" id="SSF55781">
    <property type="entry name" value="GAF domain-like"/>
    <property type="match status" value="1"/>
</dbReference>
<evidence type="ECO:0000313" key="7">
    <source>
        <dbReference type="EMBL" id="RVU48867.1"/>
    </source>
</evidence>
<dbReference type="Proteomes" id="UP000282926">
    <property type="component" value="Unassembled WGS sequence"/>
</dbReference>
<feature type="domain" description="EAL" evidence="5">
    <location>
        <begin position="713"/>
        <end position="966"/>
    </location>
</feature>
<dbReference type="PROSITE" id="PS50112">
    <property type="entry name" value="PAS"/>
    <property type="match status" value="2"/>
</dbReference>
<reference evidence="7 8" key="1">
    <citation type="submission" date="2019-01" db="EMBL/GenBank/DDBJ databases">
        <title>Lujinxingia litoralis gen. nov., sp. nov. and Lujinxingia sediminis gen. nov., sp. nov., new members in the order Bradymonadales, isolated from coastal sediment.</title>
        <authorList>
            <person name="Li C.-M."/>
        </authorList>
    </citation>
    <scope>NUCLEOTIDE SEQUENCE [LARGE SCALE GENOMIC DNA]</scope>
    <source>
        <strain evidence="7 8">SEH01</strain>
    </source>
</reference>
<feature type="compositionally biased region" description="Polar residues" evidence="1">
    <location>
        <begin position="1"/>
        <end position="14"/>
    </location>
</feature>
<feature type="domain" description="PAC" evidence="4">
    <location>
        <begin position="489"/>
        <end position="542"/>
    </location>
</feature>
<feature type="compositionally biased region" description="Basic and acidic residues" evidence="1">
    <location>
        <begin position="18"/>
        <end position="35"/>
    </location>
</feature>
<dbReference type="Pfam" id="PF08447">
    <property type="entry name" value="PAS_3"/>
    <property type="match status" value="1"/>
</dbReference>
<dbReference type="EMBL" id="SADD01000001">
    <property type="protein sequence ID" value="RVU48867.1"/>
    <property type="molecule type" value="Genomic_DNA"/>
</dbReference>
<dbReference type="InterPro" id="IPR043128">
    <property type="entry name" value="Rev_trsase/Diguanyl_cyclase"/>
</dbReference>
<keyword evidence="2" id="KW-1133">Transmembrane helix</keyword>
<dbReference type="PROSITE" id="PS50113">
    <property type="entry name" value="PAC"/>
    <property type="match status" value="1"/>
</dbReference>
<comment type="caution">
    <text evidence="7">The sequence shown here is derived from an EMBL/GenBank/DDBJ whole genome shotgun (WGS) entry which is preliminary data.</text>
</comment>
<dbReference type="InterPro" id="IPR029787">
    <property type="entry name" value="Nucleotide_cyclase"/>
</dbReference>
<dbReference type="InterPro" id="IPR000160">
    <property type="entry name" value="GGDEF_dom"/>
</dbReference>
<dbReference type="Gene3D" id="3.30.70.270">
    <property type="match status" value="1"/>
</dbReference>
<dbReference type="InterPro" id="IPR035919">
    <property type="entry name" value="EAL_sf"/>
</dbReference>
<feature type="transmembrane region" description="Helical" evidence="2">
    <location>
        <begin position="65"/>
        <end position="88"/>
    </location>
</feature>
<sequence length="975" mass="107833">MLKSSFETTLTGPSPMNAHDHARPSDPRSSRDPRATGRLSALTSPTEFVSPPPPRESSRRFNRRLALAYILLAALWILVSDSLVNALFTAPASRELAQTLKGLFFIISSGLLLYVLLRHHLAALYSVERQLVTRDAHIGRIIDTMANGVALIDLQGALVDVNPALCRLLHQPASALLGTSLGPLNHLDSREPLALDHALTRARSNGSFAAELAYPIHHEHHVEVHLTLAPLFDDDGQLTGYVADFLNIGDVRRAEAHLEGIGAVIEELASESDITTLGDKALRAASELTEFELGEIALCTPDASTLSIIWNRGLPREDDASANLDFAADLVESGTLTSRHFPDISDYYRDQGVGRVAGVPIVRDEKPCGALIIATRDAQRQLSPRHITMLNAVARQLGVALHRHALLLEARTSEARFRDVIDTVPDILYRTSLPDFATTFISPATERLLGYPARAFYEDTQLWRSRIHPDDRDVITRTIEHAIARDETYVVRYRSIHRNDERTRWFEDRGHVERDADHTPVAITGVISDITAQKIAQDRLTFLAYNDSLTTLPNRHGLIEAIEAHILQHPDASAALFYVDLDRFHLVNDILGHDAGDALLLDARDRLQSLMPPDAILARIGADEFVVFMPSPQIDSLESHAHTIQSAFSRPFSIKGQDSFLSASIGIAAFPRDATDATTLLKQAHRALSHAKDIGPANFSLYAGELAERQQRRLALQSQLHGAVERGEIRVAYQPIIDLHSGRITGAEALLRWTNAEGHTISPAEFIPAAEESGLIVPLGDWVLERVCQQIAQWQHDGLDVSVAVNLSPLQFLRSDIVERILAALSNARIPAERLALELTESAILADPEHTARVVRRLRDHGLRVAIDDFGTGYSSLERLKQLPVQTLKIDRSFVKDLPGDERDASIVRSIVTLSQSFAMHALAEGIETREQWRLLRTMGCHYGQGFYFSPAISPEALFQKATSPPAWLQQTEPL</sequence>
<dbReference type="NCBIfam" id="TIGR00254">
    <property type="entry name" value="GGDEF"/>
    <property type="match status" value="1"/>
</dbReference>
<evidence type="ECO:0000313" key="8">
    <source>
        <dbReference type="Proteomes" id="UP000282926"/>
    </source>
</evidence>
<dbReference type="SUPFAM" id="SSF55073">
    <property type="entry name" value="Nucleotide cyclase"/>
    <property type="match status" value="1"/>
</dbReference>
<feature type="domain" description="PAS" evidence="3">
    <location>
        <begin position="413"/>
        <end position="486"/>
    </location>
</feature>
<dbReference type="Gene3D" id="3.30.450.40">
    <property type="match status" value="1"/>
</dbReference>
<dbReference type="NCBIfam" id="TIGR00229">
    <property type="entry name" value="sensory_box"/>
    <property type="match status" value="2"/>
</dbReference>
<dbReference type="CDD" id="cd01949">
    <property type="entry name" value="GGDEF"/>
    <property type="match status" value="1"/>
</dbReference>
<feature type="transmembrane region" description="Helical" evidence="2">
    <location>
        <begin position="100"/>
        <end position="117"/>
    </location>
</feature>
<dbReference type="Pfam" id="PF00563">
    <property type="entry name" value="EAL"/>
    <property type="match status" value="1"/>
</dbReference>
<feature type="domain" description="PAS" evidence="3">
    <location>
        <begin position="134"/>
        <end position="206"/>
    </location>
</feature>
<dbReference type="PROSITE" id="PS50887">
    <property type="entry name" value="GGDEF"/>
    <property type="match status" value="1"/>
</dbReference>
<evidence type="ECO:0000259" key="5">
    <source>
        <dbReference type="PROSITE" id="PS50883"/>
    </source>
</evidence>
<feature type="domain" description="GGDEF" evidence="6">
    <location>
        <begin position="572"/>
        <end position="704"/>
    </location>
</feature>
<dbReference type="SMART" id="SM00065">
    <property type="entry name" value="GAF"/>
    <property type="match status" value="1"/>
</dbReference>
<keyword evidence="2" id="KW-0472">Membrane</keyword>
<name>A0ABY0CYC2_9DELT</name>
<dbReference type="Pfam" id="PF13185">
    <property type="entry name" value="GAF_2"/>
    <property type="match status" value="1"/>
</dbReference>
<dbReference type="InterPro" id="IPR000700">
    <property type="entry name" value="PAS-assoc_C"/>
</dbReference>
<keyword evidence="2" id="KW-0812">Transmembrane</keyword>
<dbReference type="InterPro" id="IPR013767">
    <property type="entry name" value="PAS_fold"/>
</dbReference>
<keyword evidence="8" id="KW-1185">Reference proteome</keyword>
<dbReference type="SMART" id="SM00091">
    <property type="entry name" value="PAS"/>
    <property type="match status" value="2"/>
</dbReference>
<dbReference type="SUPFAM" id="SSF55785">
    <property type="entry name" value="PYP-like sensor domain (PAS domain)"/>
    <property type="match status" value="2"/>
</dbReference>